<dbReference type="RefSeq" id="WP_146620968.1">
    <property type="nucleotide sequence ID" value="NZ_BJCC01000002.1"/>
</dbReference>
<feature type="transmembrane region" description="Helical" evidence="6">
    <location>
        <begin position="12"/>
        <end position="32"/>
    </location>
</feature>
<keyword evidence="9" id="KW-1185">Reference proteome</keyword>
<evidence type="ECO:0000256" key="6">
    <source>
        <dbReference type="SAM" id="Phobius"/>
    </source>
</evidence>
<keyword evidence="4 6" id="KW-1133">Transmembrane helix</keyword>
<dbReference type="Pfam" id="PF13396">
    <property type="entry name" value="PLDc_N"/>
    <property type="match status" value="1"/>
</dbReference>
<reference evidence="9" key="1">
    <citation type="submission" date="2019-02" db="EMBL/GenBank/DDBJ databases">
        <title>Draft genome sequence of Enterococcus sp. Gos25-1.</title>
        <authorList>
            <person name="Tanaka N."/>
            <person name="Shiwa Y."/>
            <person name="Fujita N."/>
        </authorList>
    </citation>
    <scope>NUCLEOTIDE SEQUENCE [LARGE SCALE GENOMIC DNA]</scope>
    <source>
        <strain evidence="9">Gos25-1</strain>
    </source>
</reference>
<sequence length="70" mass="8102">MNDWSFLTENLPLLLPLILLELVLLLTSLVHVLKHPHYRFGNRLMWVLIVVILQIVGPIFYFGFGRGDDA</sequence>
<comment type="subcellular location">
    <subcellularLocation>
        <location evidence="1">Cell membrane</location>
        <topology evidence="1">Multi-pass membrane protein</topology>
    </subcellularLocation>
</comment>
<evidence type="ECO:0000259" key="7">
    <source>
        <dbReference type="Pfam" id="PF13396"/>
    </source>
</evidence>
<dbReference type="Proteomes" id="UP000290567">
    <property type="component" value="Unassembled WGS sequence"/>
</dbReference>
<evidence type="ECO:0000256" key="1">
    <source>
        <dbReference type="ARBA" id="ARBA00004651"/>
    </source>
</evidence>
<evidence type="ECO:0000256" key="5">
    <source>
        <dbReference type="ARBA" id="ARBA00023136"/>
    </source>
</evidence>
<feature type="domain" description="Cardiolipin synthase N-terminal" evidence="7">
    <location>
        <begin position="23"/>
        <end position="66"/>
    </location>
</feature>
<evidence type="ECO:0000256" key="3">
    <source>
        <dbReference type="ARBA" id="ARBA00022692"/>
    </source>
</evidence>
<dbReference type="OrthoDB" id="3243324at2"/>
<keyword evidence="3 6" id="KW-0812">Transmembrane</keyword>
<dbReference type="EMBL" id="BJCC01000002">
    <property type="protein sequence ID" value="GCF92458.1"/>
    <property type="molecule type" value="Genomic_DNA"/>
</dbReference>
<keyword evidence="2" id="KW-1003">Cell membrane</keyword>
<dbReference type="GO" id="GO:0005886">
    <property type="term" value="C:plasma membrane"/>
    <property type="evidence" value="ECO:0007669"/>
    <property type="project" value="UniProtKB-SubCell"/>
</dbReference>
<keyword evidence="5 6" id="KW-0472">Membrane</keyword>
<dbReference type="AlphaFoldDB" id="A0A4P5P931"/>
<name>A0A4P5P931_9ENTE</name>
<dbReference type="InterPro" id="IPR027379">
    <property type="entry name" value="CLS_N"/>
</dbReference>
<protein>
    <recommendedName>
        <fullName evidence="7">Cardiolipin synthase N-terminal domain-containing protein</fullName>
    </recommendedName>
</protein>
<accession>A0A4P5P931</accession>
<comment type="caution">
    <text evidence="8">The sequence shown here is derived from an EMBL/GenBank/DDBJ whole genome shotgun (WGS) entry which is preliminary data.</text>
</comment>
<evidence type="ECO:0000256" key="4">
    <source>
        <dbReference type="ARBA" id="ARBA00022989"/>
    </source>
</evidence>
<proteinExistence type="predicted"/>
<evidence type="ECO:0000256" key="2">
    <source>
        <dbReference type="ARBA" id="ARBA00022475"/>
    </source>
</evidence>
<gene>
    <name evidence="8" type="ORF">NRIC_03490</name>
</gene>
<feature type="transmembrane region" description="Helical" evidence="6">
    <location>
        <begin position="44"/>
        <end position="64"/>
    </location>
</feature>
<evidence type="ECO:0000313" key="9">
    <source>
        <dbReference type="Proteomes" id="UP000290567"/>
    </source>
</evidence>
<evidence type="ECO:0000313" key="8">
    <source>
        <dbReference type="EMBL" id="GCF92458.1"/>
    </source>
</evidence>
<organism evidence="8 9">
    <name type="scientific">Enterococcus florum</name>
    <dbReference type="NCBI Taxonomy" id="2480627"/>
    <lineage>
        <taxon>Bacteria</taxon>
        <taxon>Bacillati</taxon>
        <taxon>Bacillota</taxon>
        <taxon>Bacilli</taxon>
        <taxon>Lactobacillales</taxon>
        <taxon>Enterococcaceae</taxon>
        <taxon>Enterococcus</taxon>
    </lineage>
</organism>